<dbReference type="AlphaFoldDB" id="A0A4Z0BFE2"/>
<dbReference type="OrthoDB" id="9781976at2"/>
<feature type="transmembrane region" description="Helical" evidence="4">
    <location>
        <begin position="77"/>
        <end position="97"/>
    </location>
</feature>
<evidence type="ECO:0000313" key="5">
    <source>
        <dbReference type="EMBL" id="TFY97530.1"/>
    </source>
</evidence>
<evidence type="ECO:0000256" key="3">
    <source>
        <dbReference type="ARBA" id="ARBA00023136"/>
    </source>
</evidence>
<keyword evidence="1 4" id="KW-0812">Transmembrane</keyword>
<feature type="transmembrane region" description="Helical" evidence="4">
    <location>
        <begin position="228"/>
        <end position="246"/>
    </location>
</feature>
<feature type="transmembrane region" description="Helical" evidence="4">
    <location>
        <begin position="338"/>
        <end position="364"/>
    </location>
</feature>
<accession>A0A4Z0BFE2</accession>
<feature type="transmembrane region" description="Helical" evidence="4">
    <location>
        <begin position="43"/>
        <end position="65"/>
    </location>
</feature>
<dbReference type="EMBL" id="SMLL01000007">
    <property type="protein sequence ID" value="TFY97530.1"/>
    <property type="molecule type" value="Genomic_DNA"/>
</dbReference>
<dbReference type="Gene3D" id="1.20.1250.20">
    <property type="entry name" value="MFS general substrate transporter like domains"/>
    <property type="match status" value="1"/>
</dbReference>
<dbReference type="InterPro" id="IPR036259">
    <property type="entry name" value="MFS_trans_sf"/>
</dbReference>
<protein>
    <submittedName>
        <fullName evidence="5">MFS transporter</fullName>
    </submittedName>
</protein>
<comment type="caution">
    <text evidence="5">The sequence shown here is derived from an EMBL/GenBank/DDBJ whole genome shotgun (WGS) entry which is preliminary data.</text>
</comment>
<feature type="transmembrane region" description="Helical" evidence="4">
    <location>
        <begin position="165"/>
        <end position="184"/>
    </location>
</feature>
<dbReference type="Proteomes" id="UP000297564">
    <property type="component" value="Unassembled WGS sequence"/>
</dbReference>
<feature type="transmembrane region" description="Helical" evidence="4">
    <location>
        <begin position="12"/>
        <end position="31"/>
    </location>
</feature>
<dbReference type="SUPFAM" id="SSF103473">
    <property type="entry name" value="MFS general substrate transporter"/>
    <property type="match status" value="1"/>
</dbReference>
<feature type="transmembrane region" description="Helical" evidence="4">
    <location>
        <begin position="252"/>
        <end position="270"/>
    </location>
</feature>
<gene>
    <name evidence="5" type="ORF">EZ242_18610</name>
</gene>
<dbReference type="GO" id="GO:0022857">
    <property type="term" value="F:transmembrane transporter activity"/>
    <property type="evidence" value="ECO:0007669"/>
    <property type="project" value="InterPro"/>
</dbReference>
<proteinExistence type="predicted"/>
<keyword evidence="2 4" id="KW-1133">Transmembrane helix</keyword>
<sequence length="396" mass="41503">MPSDRPRHILPVIVLAQFAGTSLWFSGNAVLPELERALALDDRALAAITSAVQLGFISGTLVFALLNIADRWRPRDVFLACALLGALANAAIVVLPQLDGGRYALLLTLRFLTGFFLAGIYPVGMKIAASWWREGLGGALGWLIGALVLGTALPHLLRGALPGGAWQAVAVSVSVLAVAGGVLLHQTVGEGPYLARAPRFEPRAVTQAFANADFRASAFGYFGHMWELYTLLAFTPLLLAAYAARHGVALDVSLWSFAVIGAGAIGCVVGGQLSRHVGSARVAFGQLSISGLCCLTSPLAFALPPPLFLGFMLLWGITVAGDSPQFSAMNAATAPRAYVGSALTIANCIGFAISVVSLQVMAWVAPRLPVAWWFLPVAIGPALGLLACRRLALRGA</sequence>
<reference evidence="5 6" key="1">
    <citation type="submission" date="2019-03" db="EMBL/GenBank/DDBJ databases">
        <title>Ramlibacter rhizophilus CCTCC AB2015357, whole genome shotgun sequence.</title>
        <authorList>
            <person name="Zhang X."/>
            <person name="Feng G."/>
            <person name="Zhu H."/>
        </authorList>
    </citation>
    <scope>NUCLEOTIDE SEQUENCE [LARGE SCALE GENOMIC DNA]</scope>
    <source>
        <strain evidence="5 6">CCTCC AB2015357</strain>
    </source>
</reference>
<organism evidence="5 6">
    <name type="scientific">Ramlibacter rhizophilus</name>
    <dbReference type="NCBI Taxonomy" id="1781167"/>
    <lineage>
        <taxon>Bacteria</taxon>
        <taxon>Pseudomonadati</taxon>
        <taxon>Pseudomonadota</taxon>
        <taxon>Betaproteobacteria</taxon>
        <taxon>Burkholderiales</taxon>
        <taxon>Comamonadaceae</taxon>
        <taxon>Ramlibacter</taxon>
    </lineage>
</organism>
<evidence type="ECO:0000256" key="1">
    <source>
        <dbReference type="ARBA" id="ARBA00022692"/>
    </source>
</evidence>
<feature type="transmembrane region" description="Helical" evidence="4">
    <location>
        <begin position="307"/>
        <end position="326"/>
    </location>
</feature>
<dbReference type="PANTHER" id="PTHR23521">
    <property type="entry name" value="TRANSPORTER MFS SUPERFAMILY"/>
    <property type="match status" value="1"/>
</dbReference>
<feature type="transmembrane region" description="Helical" evidence="4">
    <location>
        <begin position="135"/>
        <end position="153"/>
    </location>
</feature>
<dbReference type="InterPro" id="IPR011701">
    <property type="entry name" value="MFS"/>
</dbReference>
<evidence type="ECO:0000256" key="4">
    <source>
        <dbReference type="SAM" id="Phobius"/>
    </source>
</evidence>
<dbReference type="GO" id="GO:0005886">
    <property type="term" value="C:plasma membrane"/>
    <property type="evidence" value="ECO:0007669"/>
    <property type="project" value="TreeGrafter"/>
</dbReference>
<name>A0A4Z0BFE2_9BURK</name>
<dbReference type="PANTHER" id="PTHR23521:SF3">
    <property type="entry name" value="MFS TRANSPORTER"/>
    <property type="match status" value="1"/>
</dbReference>
<feature type="transmembrane region" description="Helical" evidence="4">
    <location>
        <begin position="103"/>
        <end position="123"/>
    </location>
</feature>
<dbReference type="RefSeq" id="WP_135286696.1">
    <property type="nucleotide sequence ID" value="NZ_SMLL01000007.1"/>
</dbReference>
<keyword evidence="3 4" id="KW-0472">Membrane</keyword>
<evidence type="ECO:0000313" key="6">
    <source>
        <dbReference type="Proteomes" id="UP000297564"/>
    </source>
</evidence>
<evidence type="ECO:0000256" key="2">
    <source>
        <dbReference type="ARBA" id="ARBA00022989"/>
    </source>
</evidence>
<feature type="transmembrane region" description="Helical" evidence="4">
    <location>
        <begin position="370"/>
        <end position="388"/>
    </location>
</feature>
<keyword evidence="6" id="KW-1185">Reference proteome</keyword>
<dbReference type="Pfam" id="PF07690">
    <property type="entry name" value="MFS_1"/>
    <property type="match status" value="1"/>
</dbReference>